<evidence type="ECO:0000313" key="2">
    <source>
        <dbReference type="EMBL" id="GAA1617327.1"/>
    </source>
</evidence>
<name>A0ABN2EU10_9ACTN</name>
<evidence type="ECO:0000256" key="1">
    <source>
        <dbReference type="SAM" id="MobiDB-lite"/>
    </source>
</evidence>
<reference evidence="2 3" key="1">
    <citation type="journal article" date="2019" name="Int. J. Syst. Evol. Microbiol.">
        <title>The Global Catalogue of Microorganisms (GCM) 10K type strain sequencing project: providing services to taxonomists for standard genome sequencing and annotation.</title>
        <authorList>
            <consortium name="The Broad Institute Genomics Platform"/>
            <consortium name="The Broad Institute Genome Sequencing Center for Infectious Disease"/>
            <person name="Wu L."/>
            <person name="Ma J."/>
        </authorList>
    </citation>
    <scope>NUCLEOTIDE SEQUENCE [LARGE SCALE GENOMIC DNA]</scope>
    <source>
        <strain evidence="2 3">JCM 14969</strain>
    </source>
</reference>
<proteinExistence type="predicted"/>
<feature type="region of interest" description="Disordered" evidence="1">
    <location>
        <begin position="1"/>
        <end position="56"/>
    </location>
</feature>
<sequence>MQGVGVDSPQHLRRLGGYGGRAEYGQQKQQWKREQKDEQGMTKSLVSGGHRSPPGFERAALRASTLTDLTTIFSKLERNCAGRRPKVVTGPR</sequence>
<dbReference type="EMBL" id="BAAAOS010000068">
    <property type="protein sequence ID" value="GAA1617327.1"/>
    <property type="molecule type" value="Genomic_DNA"/>
</dbReference>
<gene>
    <name evidence="2" type="ORF">GCM10009789_84100</name>
</gene>
<keyword evidence="3" id="KW-1185">Reference proteome</keyword>
<protein>
    <submittedName>
        <fullName evidence="2">Uncharacterized protein</fullName>
    </submittedName>
</protein>
<evidence type="ECO:0000313" key="3">
    <source>
        <dbReference type="Proteomes" id="UP001500393"/>
    </source>
</evidence>
<comment type="caution">
    <text evidence="2">The sequence shown here is derived from an EMBL/GenBank/DDBJ whole genome shotgun (WGS) entry which is preliminary data.</text>
</comment>
<organism evidence="2 3">
    <name type="scientific">Kribbella sancticallisti</name>
    <dbReference type="NCBI Taxonomy" id="460087"/>
    <lineage>
        <taxon>Bacteria</taxon>
        <taxon>Bacillati</taxon>
        <taxon>Actinomycetota</taxon>
        <taxon>Actinomycetes</taxon>
        <taxon>Propionibacteriales</taxon>
        <taxon>Kribbellaceae</taxon>
        <taxon>Kribbella</taxon>
    </lineage>
</organism>
<accession>A0ABN2EU10</accession>
<dbReference type="Proteomes" id="UP001500393">
    <property type="component" value="Unassembled WGS sequence"/>
</dbReference>
<feature type="compositionally biased region" description="Basic and acidic residues" evidence="1">
    <location>
        <begin position="31"/>
        <end position="40"/>
    </location>
</feature>